<dbReference type="OrthoDB" id="1100386at2759"/>
<name>A0A9Q1H2S9_HOLLE</name>
<comment type="caution">
    <text evidence="1">The sequence shown here is derived from an EMBL/GenBank/DDBJ whole genome shotgun (WGS) entry which is preliminary data.</text>
</comment>
<dbReference type="AlphaFoldDB" id="A0A9Q1H2S9"/>
<proteinExistence type="predicted"/>
<evidence type="ECO:0000313" key="2">
    <source>
        <dbReference type="Proteomes" id="UP001152320"/>
    </source>
</evidence>
<sequence length="108" mass="12306">MSLKANVDKSDYERIRAGVRAILLLQPVMGFSWIFSLLAQFDPTLLFSYIAVIFNSTQVQKAYKKKLKRRRSAVGVIMGDETSISRLKPNSQSFVEIDKSGHRLVRTK</sequence>
<dbReference type="EMBL" id="JAIZAY010000013">
    <property type="protein sequence ID" value="KAJ8030420.1"/>
    <property type="molecule type" value="Genomic_DNA"/>
</dbReference>
<keyword evidence="2" id="KW-1185">Reference proteome</keyword>
<organism evidence="1 2">
    <name type="scientific">Holothuria leucospilota</name>
    <name type="common">Black long sea cucumber</name>
    <name type="synonym">Mertensiothuria leucospilota</name>
    <dbReference type="NCBI Taxonomy" id="206669"/>
    <lineage>
        <taxon>Eukaryota</taxon>
        <taxon>Metazoa</taxon>
        <taxon>Echinodermata</taxon>
        <taxon>Eleutherozoa</taxon>
        <taxon>Echinozoa</taxon>
        <taxon>Holothuroidea</taxon>
        <taxon>Aspidochirotacea</taxon>
        <taxon>Aspidochirotida</taxon>
        <taxon>Holothuriidae</taxon>
        <taxon>Holothuria</taxon>
    </lineage>
</organism>
<accession>A0A9Q1H2S9</accession>
<protein>
    <submittedName>
        <fullName evidence="1">Uncharacterized protein</fullName>
    </submittedName>
</protein>
<reference evidence="1" key="1">
    <citation type="submission" date="2021-10" db="EMBL/GenBank/DDBJ databases">
        <title>Tropical sea cucumber genome reveals ecological adaptation and Cuvierian tubules defense mechanism.</title>
        <authorList>
            <person name="Chen T."/>
        </authorList>
    </citation>
    <scope>NUCLEOTIDE SEQUENCE</scope>
    <source>
        <strain evidence="1">Nanhai2018</strain>
        <tissue evidence="1">Muscle</tissue>
    </source>
</reference>
<evidence type="ECO:0000313" key="1">
    <source>
        <dbReference type="EMBL" id="KAJ8030420.1"/>
    </source>
</evidence>
<dbReference type="Gene3D" id="1.20.1070.10">
    <property type="entry name" value="Rhodopsin 7-helix transmembrane proteins"/>
    <property type="match status" value="1"/>
</dbReference>
<dbReference type="Proteomes" id="UP001152320">
    <property type="component" value="Chromosome 13"/>
</dbReference>
<gene>
    <name evidence="1" type="ORF">HOLleu_26846</name>
</gene>